<comment type="caution">
    <text evidence="2">The sequence shown here is derived from an EMBL/GenBank/DDBJ whole genome shotgun (WGS) entry which is preliminary data.</text>
</comment>
<dbReference type="GO" id="GO:0016740">
    <property type="term" value="F:transferase activity"/>
    <property type="evidence" value="ECO:0007669"/>
    <property type="project" value="UniProtKB-KW"/>
</dbReference>
<sequence>MTWTFLRNKTEECPMLEEQLFLATPFRFDVIDPSYPLWKFFHTSLHPQLSAQVYHKLAESRVPRKMGSTYQYGPRTNPDPNKIVPNDAIRDRIQAKRDRKNFERVNRQENSVDQVLIPVSISPN</sequence>
<proteinExistence type="predicted"/>
<evidence type="ECO:0000256" key="1">
    <source>
        <dbReference type="SAM" id="MobiDB-lite"/>
    </source>
</evidence>
<reference evidence="3" key="1">
    <citation type="journal article" date="2019" name="Curr. Biol.">
        <title>Genome Sequence of Striga asiatica Provides Insight into the Evolution of Plant Parasitism.</title>
        <authorList>
            <person name="Yoshida S."/>
            <person name="Kim S."/>
            <person name="Wafula E.K."/>
            <person name="Tanskanen J."/>
            <person name="Kim Y.M."/>
            <person name="Honaas L."/>
            <person name="Yang Z."/>
            <person name="Spallek T."/>
            <person name="Conn C.E."/>
            <person name="Ichihashi Y."/>
            <person name="Cheong K."/>
            <person name="Cui S."/>
            <person name="Der J.P."/>
            <person name="Gundlach H."/>
            <person name="Jiao Y."/>
            <person name="Hori C."/>
            <person name="Ishida J.K."/>
            <person name="Kasahara H."/>
            <person name="Kiba T."/>
            <person name="Kim M.S."/>
            <person name="Koo N."/>
            <person name="Laohavisit A."/>
            <person name="Lee Y.H."/>
            <person name="Lumba S."/>
            <person name="McCourt P."/>
            <person name="Mortimer J.C."/>
            <person name="Mutuku J.M."/>
            <person name="Nomura T."/>
            <person name="Sasaki-Sekimoto Y."/>
            <person name="Seto Y."/>
            <person name="Wang Y."/>
            <person name="Wakatake T."/>
            <person name="Sakakibara H."/>
            <person name="Demura T."/>
            <person name="Yamaguchi S."/>
            <person name="Yoneyama K."/>
            <person name="Manabe R.I."/>
            <person name="Nelson D.C."/>
            <person name="Schulman A.H."/>
            <person name="Timko M.P."/>
            <person name="dePamphilis C.W."/>
            <person name="Choi D."/>
            <person name="Shirasu K."/>
        </authorList>
    </citation>
    <scope>NUCLEOTIDE SEQUENCE [LARGE SCALE GENOMIC DNA]</scope>
    <source>
        <strain evidence="3">cv. UVA1</strain>
    </source>
</reference>
<evidence type="ECO:0000313" key="2">
    <source>
        <dbReference type="EMBL" id="GER39042.1"/>
    </source>
</evidence>
<keyword evidence="3" id="KW-1185">Reference proteome</keyword>
<gene>
    <name evidence="2" type="ORF">STAS_15602</name>
</gene>
<protein>
    <submittedName>
        <fullName evidence="2">tRNA dimethylallyltransferase</fullName>
    </submittedName>
</protein>
<evidence type="ECO:0000313" key="3">
    <source>
        <dbReference type="Proteomes" id="UP000325081"/>
    </source>
</evidence>
<accession>A0A5A7Q2K8</accession>
<dbReference type="EMBL" id="BKCP01005572">
    <property type="protein sequence ID" value="GER39042.1"/>
    <property type="molecule type" value="Genomic_DNA"/>
</dbReference>
<feature type="region of interest" description="Disordered" evidence="1">
    <location>
        <begin position="65"/>
        <end position="85"/>
    </location>
</feature>
<dbReference type="AlphaFoldDB" id="A0A5A7Q2K8"/>
<name>A0A5A7Q2K8_STRAF</name>
<keyword evidence="2" id="KW-0808">Transferase</keyword>
<organism evidence="2 3">
    <name type="scientific">Striga asiatica</name>
    <name type="common">Asiatic witchweed</name>
    <name type="synonym">Buchnera asiatica</name>
    <dbReference type="NCBI Taxonomy" id="4170"/>
    <lineage>
        <taxon>Eukaryota</taxon>
        <taxon>Viridiplantae</taxon>
        <taxon>Streptophyta</taxon>
        <taxon>Embryophyta</taxon>
        <taxon>Tracheophyta</taxon>
        <taxon>Spermatophyta</taxon>
        <taxon>Magnoliopsida</taxon>
        <taxon>eudicotyledons</taxon>
        <taxon>Gunneridae</taxon>
        <taxon>Pentapetalae</taxon>
        <taxon>asterids</taxon>
        <taxon>lamiids</taxon>
        <taxon>Lamiales</taxon>
        <taxon>Orobanchaceae</taxon>
        <taxon>Buchnereae</taxon>
        <taxon>Striga</taxon>
    </lineage>
</organism>
<dbReference type="Proteomes" id="UP000325081">
    <property type="component" value="Unassembled WGS sequence"/>
</dbReference>